<dbReference type="EMBL" id="KI965460">
    <property type="protein sequence ID" value="EUD69500.1"/>
    <property type="molecule type" value="Genomic_DNA"/>
</dbReference>
<feature type="compositionally biased region" description="Polar residues" evidence="1">
    <location>
        <begin position="332"/>
        <end position="341"/>
    </location>
</feature>
<feature type="region of interest" description="Disordered" evidence="1">
    <location>
        <begin position="254"/>
        <end position="394"/>
    </location>
</feature>
<evidence type="ECO:0000313" key="2">
    <source>
        <dbReference type="EMBL" id="EUD69500.1"/>
    </source>
</evidence>
<feature type="compositionally biased region" description="Low complexity" evidence="1">
    <location>
        <begin position="382"/>
        <end position="393"/>
    </location>
</feature>
<evidence type="ECO:0000256" key="1">
    <source>
        <dbReference type="SAM" id="MobiDB-lite"/>
    </source>
</evidence>
<dbReference type="RefSeq" id="XP_008814202.1">
    <property type="nucleotide sequence ID" value="XM_008815980.1"/>
</dbReference>
<name>W7ACS2_9APIC</name>
<protein>
    <submittedName>
        <fullName evidence="2">Uncharacterized protein</fullName>
    </submittedName>
</protein>
<reference evidence="2 3" key="1">
    <citation type="submission" date="2013-02" db="EMBL/GenBank/DDBJ databases">
        <title>The Genome Sequence of Plasmodium inui San Antonio 1.</title>
        <authorList>
            <consortium name="The Broad Institute Genome Sequencing Platform"/>
            <consortium name="The Broad Institute Genome Sequencing Center for Infectious Disease"/>
            <person name="Neafsey D."/>
            <person name="Cheeseman I."/>
            <person name="Volkman S."/>
            <person name="Adams J."/>
            <person name="Walker B."/>
            <person name="Young S.K."/>
            <person name="Zeng Q."/>
            <person name="Gargeya S."/>
            <person name="Fitzgerald M."/>
            <person name="Haas B."/>
            <person name="Abouelleil A."/>
            <person name="Alvarado L."/>
            <person name="Arachchi H.M."/>
            <person name="Berlin A.M."/>
            <person name="Chapman S.B."/>
            <person name="Dewar J."/>
            <person name="Goldberg J."/>
            <person name="Griggs A."/>
            <person name="Gujja S."/>
            <person name="Hansen M."/>
            <person name="Howarth C."/>
            <person name="Imamovic A."/>
            <person name="Larimer J."/>
            <person name="McCowan C."/>
            <person name="Murphy C."/>
            <person name="Neiman D."/>
            <person name="Pearson M."/>
            <person name="Priest M."/>
            <person name="Roberts A."/>
            <person name="Saif S."/>
            <person name="Shea T."/>
            <person name="Sisk P."/>
            <person name="Sykes S."/>
            <person name="Wortman J."/>
            <person name="Nusbaum C."/>
            <person name="Birren B."/>
        </authorList>
    </citation>
    <scope>NUCLEOTIDE SEQUENCE [LARGE SCALE GENOMIC DNA]</scope>
    <source>
        <strain evidence="2 3">San Antonio 1</strain>
    </source>
</reference>
<dbReference type="OrthoDB" id="382071at2759"/>
<dbReference type="GeneID" id="20035637"/>
<organism evidence="2 3">
    <name type="scientific">Plasmodium inui San Antonio 1</name>
    <dbReference type="NCBI Taxonomy" id="1237626"/>
    <lineage>
        <taxon>Eukaryota</taxon>
        <taxon>Sar</taxon>
        <taxon>Alveolata</taxon>
        <taxon>Apicomplexa</taxon>
        <taxon>Aconoidasida</taxon>
        <taxon>Haemosporida</taxon>
        <taxon>Plasmodiidae</taxon>
        <taxon>Plasmodium</taxon>
        <taxon>Plasmodium (Plasmodium)</taxon>
    </lineage>
</organism>
<feature type="compositionally biased region" description="Polar residues" evidence="1">
    <location>
        <begin position="292"/>
        <end position="306"/>
    </location>
</feature>
<evidence type="ECO:0000313" key="3">
    <source>
        <dbReference type="Proteomes" id="UP000030640"/>
    </source>
</evidence>
<keyword evidence="3" id="KW-1185">Reference proteome</keyword>
<dbReference type="Proteomes" id="UP000030640">
    <property type="component" value="Unassembled WGS sequence"/>
</dbReference>
<proteinExistence type="predicted"/>
<sequence>MLIQKFFSLVPAEDKNLENLVNELAQSKKNIRRIQNYGAKERSADRSIHKDDVNQKVEKLTITSVGSRRNASEKDKWCSFRQKKNNAGNGSPSLSQKYKKTTFDSSKVIKTIKWDPPTSAKFDLSSIKENELFQRIFKTVERENIRSKNDKLKSKSEKLKHLKNNVGNQNEHVKSKDVNEGNRDQLTELIGQFRKVLSDKKKTYATLKIRTRSFGNEHSSVSPFPDNAIECYNMHYRCKGDTIKNGLWGEVNEKTEERKKRNDHRKTQRIEPAYQNGQDRMAKGTTHRSSHNQKGCSSSRINQNDLINEEPGNTPHYFTKRSNAPPQKGNRNESTYRQIENPSIMGEETSLKGRKLPPKWEEKSSRSSSTDNKSQGQYYIRSCSSNSSVPSNNYKKCKNSLRDAEQRDNMCEQVNDDRKGLTLGITNCVIIKINEVTSLDTFFEMRIHPPEGHQNTSHSIEDFI</sequence>
<accession>W7ACS2</accession>
<dbReference type="VEuPathDB" id="PlasmoDB:C922_00363"/>
<dbReference type="AlphaFoldDB" id="W7ACS2"/>
<gene>
    <name evidence="2" type="ORF">C922_00363</name>
</gene>